<comment type="similarity">
    <text evidence="2">Belongs to the metaxin family.</text>
</comment>
<feature type="non-terminal residue" evidence="12">
    <location>
        <position position="1"/>
    </location>
</feature>
<dbReference type="GO" id="GO:0015031">
    <property type="term" value="P:protein transport"/>
    <property type="evidence" value="ECO:0007669"/>
    <property type="project" value="UniProtKB-KW"/>
</dbReference>
<proteinExistence type="inferred from homology"/>
<comment type="subcellular location">
    <subcellularLocation>
        <location evidence="1">Mitochondrion outer membrane</location>
    </subcellularLocation>
</comment>
<name>A0A8H7Q2B0_MORIS</name>
<dbReference type="PANTHER" id="PTHR12289:SF41">
    <property type="entry name" value="FAILED AXON CONNECTIONS-RELATED"/>
    <property type="match status" value="1"/>
</dbReference>
<gene>
    <name evidence="12" type="ORF">INT43_000740</name>
</gene>
<evidence type="ECO:0000259" key="10">
    <source>
        <dbReference type="Pfam" id="PF10568"/>
    </source>
</evidence>
<organism evidence="12 13">
    <name type="scientific">Mortierella isabellina</name>
    <name type="common">Filamentous fungus</name>
    <name type="synonym">Umbelopsis isabellina</name>
    <dbReference type="NCBI Taxonomy" id="91625"/>
    <lineage>
        <taxon>Eukaryota</taxon>
        <taxon>Fungi</taxon>
        <taxon>Fungi incertae sedis</taxon>
        <taxon>Mucoromycota</taxon>
        <taxon>Mucoromycotina</taxon>
        <taxon>Umbelopsidomycetes</taxon>
        <taxon>Umbelopsidales</taxon>
        <taxon>Umbelopsidaceae</taxon>
        <taxon>Umbelopsis</taxon>
    </lineage>
</organism>
<dbReference type="SUPFAM" id="SSF47616">
    <property type="entry name" value="GST C-terminal domain-like"/>
    <property type="match status" value="1"/>
</dbReference>
<keyword evidence="13" id="KW-1185">Reference proteome</keyword>
<dbReference type="GO" id="GO:0001401">
    <property type="term" value="C:SAM complex"/>
    <property type="evidence" value="ECO:0007669"/>
    <property type="project" value="InterPro"/>
</dbReference>
<keyword evidence="4" id="KW-1000">Mitochondrion outer membrane</keyword>
<dbReference type="InterPro" id="IPR050931">
    <property type="entry name" value="Mito_Protein_Transport_Metaxin"/>
</dbReference>
<evidence type="ECO:0000256" key="3">
    <source>
        <dbReference type="ARBA" id="ARBA00022448"/>
    </source>
</evidence>
<evidence type="ECO:0000259" key="11">
    <source>
        <dbReference type="Pfam" id="PF17171"/>
    </source>
</evidence>
<evidence type="ECO:0000256" key="7">
    <source>
        <dbReference type="ARBA" id="ARBA00023136"/>
    </source>
</evidence>
<dbReference type="InterPro" id="IPR033468">
    <property type="entry name" value="Metaxin_GST"/>
</dbReference>
<dbReference type="InterPro" id="IPR036282">
    <property type="entry name" value="Glutathione-S-Trfase_C_sf"/>
</dbReference>
<dbReference type="AlphaFoldDB" id="A0A8H7Q2B0"/>
<dbReference type="CDD" id="cd03054">
    <property type="entry name" value="GST_N_Metaxin"/>
    <property type="match status" value="1"/>
</dbReference>
<sequence length="392" mass="44858">MPLQLYVWGPAFDVPSIDPSCLALEAYLRVTGADFTVVYANDPQLSPTGRCLSLIQYLSSTNVLNNHRKGQLPLLKDGPVWVAGAKRIIAHLSKNSLNANASLTAEQIADSLAYVSLIEEKLYDCLLFTWYADQTNFVNSIRPTYAKLLPFPTRYLVPIRLRNNAKARLEKYDVEIKDDDSQLLTSETEDLKKLMETGWHHMYSLARETYKILDTKLGQKGYFFGEQPSTLDCMAFGYLALHMYPMLPHHRLRVILTTEFPRLALFCDRFKKSYFDEALPQSESASDVPTLWKSFTQSPLEFFSSIKTNILGNGEEKQEEKKSDAQLDFERKRIWTIAGGVTVFLAYIIMNGIISVEIGDGSNAYDEEEEEEEEEEFFEQEEEFLDHVDDDE</sequence>
<evidence type="ECO:0000256" key="2">
    <source>
        <dbReference type="ARBA" id="ARBA00009170"/>
    </source>
</evidence>
<feature type="domain" description="Metaxin glutathione S-transferase" evidence="11">
    <location>
        <begin position="206"/>
        <end position="269"/>
    </location>
</feature>
<feature type="region of interest" description="Disordered" evidence="8">
    <location>
        <begin position="361"/>
        <end position="392"/>
    </location>
</feature>
<reference evidence="12" key="1">
    <citation type="submission" date="2020-12" db="EMBL/GenBank/DDBJ databases">
        <title>Metabolic potential, ecology and presence of endohyphal bacteria is reflected in genomic diversity of Mucoromycotina.</title>
        <authorList>
            <person name="Muszewska A."/>
            <person name="Okrasinska A."/>
            <person name="Steczkiewicz K."/>
            <person name="Drgas O."/>
            <person name="Orlowska M."/>
            <person name="Perlinska-Lenart U."/>
            <person name="Aleksandrzak-Piekarczyk T."/>
            <person name="Szatraj K."/>
            <person name="Zielenkiewicz U."/>
            <person name="Pilsyk S."/>
            <person name="Malc E."/>
            <person name="Mieczkowski P."/>
            <person name="Kruszewska J.S."/>
            <person name="Biernat P."/>
            <person name="Pawlowska J."/>
        </authorList>
    </citation>
    <scope>NUCLEOTIDE SEQUENCE</scope>
    <source>
        <strain evidence="12">WA0000067209</strain>
    </source>
</reference>
<evidence type="ECO:0000256" key="6">
    <source>
        <dbReference type="ARBA" id="ARBA00023128"/>
    </source>
</evidence>
<evidence type="ECO:0000256" key="9">
    <source>
        <dbReference type="SAM" id="Phobius"/>
    </source>
</evidence>
<dbReference type="Gene3D" id="1.20.1050.10">
    <property type="match status" value="1"/>
</dbReference>
<dbReference type="SFLD" id="SFLDG01180">
    <property type="entry name" value="SUF1"/>
    <property type="match status" value="1"/>
</dbReference>
<evidence type="ECO:0008006" key="14">
    <source>
        <dbReference type="Google" id="ProtNLM"/>
    </source>
</evidence>
<dbReference type="InterPro" id="IPR040079">
    <property type="entry name" value="Glutathione_S-Trfase"/>
</dbReference>
<dbReference type="SFLD" id="SFLDS00019">
    <property type="entry name" value="Glutathione_Transferase_(cytos"/>
    <property type="match status" value="1"/>
</dbReference>
<keyword evidence="5" id="KW-0653">Protein transport</keyword>
<feature type="compositionally biased region" description="Acidic residues" evidence="8">
    <location>
        <begin position="365"/>
        <end position="392"/>
    </location>
</feature>
<dbReference type="Proteomes" id="UP000654370">
    <property type="component" value="Unassembled WGS sequence"/>
</dbReference>
<protein>
    <recommendedName>
        <fullName evidence="14">Metaxin</fullName>
    </recommendedName>
</protein>
<dbReference type="InterPro" id="IPR019564">
    <property type="entry name" value="Sam37/metaxin_N"/>
</dbReference>
<evidence type="ECO:0000256" key="8">
    <source>
        <dbReference type="SAM" id="MobiDB-lite"/>
    </source>
</evidence>
<keyword evidence="3" id="KW-0813">Transport</keyword>
<keyword evidence="6" id="KW-0496">Mitochondrion</keyword>
<dbReference type="PANTHER" id="PTHR12289">
    <property type="entry name" value="METAXIN RELATED"/>
    <property type="match status" value="1"/>
</dbReference>
<dbReference type="OrthoDB" id="5835136at2759"/>
<evidence type="ECO:0000256" key="4">
    <source>
        <dbReference type="ARBA" id="ARBA00022787"/>
    </source>
</evidence>
<dbReference type="GO" id="GO:0007005">
    <property type="term" value="P:mitochondrion organization"/>
    <property type="evidence" value="ECO:0007669"/>
    <property type="project" value="TreeGrafter"/>
</dbReference>
<accession>A0A8H7Q2B0</accession>
<keyword evidence="9" id="KW-0812">Transmembrane</keyword>
<keyword evidence="7 9" id="KW-0472">Membrane</keyword>
<keyword evidence="9" id="KW-1133">Transmembrane helix</keyword>
<dbReference type="Pfam" id="PF17171">
    <property type="entry name" value="GST_C_6"/>
    <property type="match status" value="1"/>
</dbReference>
<evidence type="ECO:0000313" key="13">
    <source>
        <dbReference type="Proteomes" id="UP000654370"/>
    </source>
</evidence>
<evidence type="ECO:0000256" key="5">
    <source>
        <dbReference type="ARBA" id="ARBA00022927"/>
    </source>
</evidence>
<feature type="transmembrane region" description="Helical" evidence="9">
    <location>
        <begin position="334"/>
        <end position="354"/>
    </location>
</feature>
<feature type="domain" description="Mitochondrial outer membrane transport complex Sam37/metaxin N-terminal" evidence="10">
    <location>
        <begin position="21"/>
        <end position="162"/>
    </location>
</feature>
<comment type="caution">
    <text evidence="12">The sequence shown here is derived from an EMBL/GenBank/DDBJ whole genome shotgun (WGS) entry which is preliminary data.</text>
</comment>
<evidence type="ECO:0000313" key="12">
    <source>
        <dbReference type="EMBL" id="KAG2184827.1"/>
    </source>
</evidence>
<dbReference type="Pfam" id="PF10568">
    <property type="entry name" value="Tom37"/>
    <property type="match status" value="1"/>
</dbReference>
<evidence type="ECO:0000256" key="1">
    <source>
        <dbReference type="ARBA" id="ARBA00004294"/>
    </source>
</evidence>
<dbReference type="EMBL" id="JAEPQZ010000002">
    <property type="protein sequence ID" value="KAG2184827.1"/>
    <property type="molecule type" value="Genomic_DNA"/>
</dbReference>